<dbReference type="GO" id="GO:0005525">
    <property type="term" value="F:GTP binding"/>
    <property type="evidence" value="ECO:0007669"/>
    <property type="project" value="InterPro"/>
</dbReference>
<dbReference type="GO" id="GO:0003924">
    <property type="term" value="F:GTPase activity"/>
    <property type="evidence" value="ECO:0007669"/>
    <property type="project" value="InterPro"/>
</dbReference>
<dbReference type="SMART" id="SM00175">
    <property type="entry name" value="RAB"/>
    <property type="match status" value="1"/>
</dbReference>
<dbReference type="InterPro" id="IPR001806">
    <property type="entry name" value="Small_GTPase"/>
</dbReference>
<proteinExistence type="predicted"/>
<dbReference type="SUPFAM" id="SSF52540">
    <property type="entry name" value="P-loop containing nucleoside triphosphate hydrolases"/>
    <property type="match status" value="1"/>
</dbReference>
<sequence length="326" mass="35721">MDMVVVSGWDSGPCEGCGGQRGGGGAGGCSCCQGGRRAPSSSSGEAPPPLNGHVPPPPPSQLVKVVVLGAAGVGKTAIIKQFVHNEFPVSHEPTRARVNHWPSVLVNDRVYQLCIADLPPIRGKRPAPPPIRGKKQAPPPIRGKRPAPPPIRGKRQAPPPIRGKRPAPPPIRGKRPASPPIRAFPQNSFTEWADYRFYGLRSAMAYIFVFDLTCYESFTHIKALRDQVYESRDMREVGVVVVGNKRDLVGATDGRDKREMRDVPAIVRKQWKAAYVEVSAKCNWHVVTAFRELLLAVEDAHAHTHARPHNLHELHEAIEHSKCTIL</sequence>
<dbReference type="EMBL" id="JAHLQT010013773">
    <property type="protein sequence ID" value="KAG7170667.1"/>
    <property type="molecule type" value="Genomic_DNA"/>
</dbReference>
<dbReference type="PANTHER" id="PTHR46350:SF2">
    <property type="entry name" value="RAS LIKE FAMILY 10 MEMBER B"/>
    <property type="match status" value="1"/>
</dbReference>
<evidence type="ECO:0000256" key="1">
    <source>
        <dbReference type="SAM" id="MobiDB-lite"/>
    </source>
</evidence>
<dbReference type="PRINTS" id="PR00449">
    <property type="entry name" value="RASTRNSFRMNG"/>
</dbReference>
<feature type="compositionally biased region" description="Pro residues" evidence="1">
    <location>
        <begin position="46"/>
        <end position="57"/>
    </location>
</feature>
<dbReference type="PROSITE" id="PS51421">
    <property type="entry name" value="RAS"/>
    <property type="match status" value="1"/>
</dbReference>
<dbReference type="SMART" id="SM00173">
    <property type="entry name" value="RAS"/>
    <property type="match status" value="1"/>
</dbReference>
<feature type="region of interest" description="Disordered" evidence="1">
    <location>
        <begin position="122"/>
        <end position="182"/>
    </location>
</feature>
<evidence type="ECO:0000313" key="3">
    <source>
        <dbReference type="Proteomes" id="UP000747542"/>
    </source>
</evidence>
<reference evidence="2" key="1">
    <citation type="journal article" date="2021" name="Sci. Adv.">
        <title>The American lobster genome reveals insights on longevity, neural, and immune adaptations.</title>
        <authorList>
            <person name="Polinski J.M."/>
            <person name="Zimin A.V."/>
            <person name="Clark K.F."/>
            <person name="Kohn A.B."/>
            <person name="Sadowski N."/>
            <person name="Timp W."/>
            <person name="Ptitsyn A."/>
            <person name="Khanna P."/>
            <person name="Romanova D.Y."/>
            <person name="Williams P."/>
            <person name="Greenwood S.J."/>
            <person name="Moroz L.L."/>
            <person name="Walt D.R."/>
            <person name="Bodnar A.G."/>
        </authorList>
    </citation>
    <scope>NUCLEOTIDE SEQUENCE</scope>
    <source>
        <strain evidence="2">GMGI-L3</strain>
    </source>
</reference>
<dbReference type="Pfam" id="PF00071">
    <property type="entry name" value="Ras"/>
    <property type="match status" value="2"/>
</dbReference>
<dbReference type="PANTHER" id="PTHR46350">
    <property type="entry name" value="RAS LIKE FAMILY 10 MEMBER B-RELATED"/>
    <property type="match status" value="1"/>
</dbReference>
<evidence type="ECO:0000313" key="2">
    <source>
        <dbReference type="EMBL" id="KAG7170667.1"/>
    </source>
</evidence>
<feature type="region of interest" description="Disordered" evidence="1">
    <location>
        <begin position="32"/>
        <end position="57"/>
    </location>
</feature>
<protein>
    <submittedName>
        <fullName evidence="2">Ras-like protein family member 10B-like</fullName>
    </submittedName>
</protein>
<organism evidence="2 3">
    <name type="scientific">Homarus americanus</name>
    <name type="common">American lobster</name>
    <dbReference type="NCBI Taxonomy" id="6706"/>
    <lineage>
        <taxon>Eukaryota</taxon>
        <taxon>Metazoa</taxon>
        <taxon>Ecdysozoa</taxon>
        <taxon>Arthropoda</taxon>
        <taxon>Crustacea</taxon>
        <taxon>Multicrustacea</taxon>
        <taxon>Malacostraca</taxon>
        <taxon>Eumalacostraca</taxon>
        <taxon>Eucarida</taxon>
        <taxon>Decapoda</taxon>
        <taxon>Pleocyemata</taxon>
        <taxon>Astacidea</taxon>
        <taxon>Nephropoidea</taxon>
        <taxon>Nephropidae</taxon>
        <taxon>Homarus</taxon>
    </lineage>
</organism>
<dbReference type="Gene3D" id="3.40.50.300">
    <property type="entry name" value="P-loop containing nucleotide triphosphate hydrolases"/>
    <property type="match status" value="2"/>
</dbReference>
<name>A0A8J5K904_HOMAM</name>
<gene>
    <name evidence="2" type="primary">RASL10B-L</name>
    <name evidence="2" type="ORF">Hamer_G013487</name>
</gene>
<comment type="caution">
    <text evidence="2">The sequence shown here is derived from an EMBL/GenBank/DDBJ whole genome shotgun (WGS) entry which is preliminary data.</text>
</comment>
<feature type="compositionally biased region" description="Pro residues" evidence="1">
    <location>
        <begin position="126"/>
        <end position="171"/>
    </location>
</feature>
<dbReference type="InterPro" id="IPR052661">
    <property type="entry name" value="Ras-like_GTPase_Reg"/>
</dbReference>
<dbReference type="AlphaFoldDB" id="A0A8J5K904"/>
<accession>A0A8J5K904</accession>
<keyword evidence="3" id="KW-1185">Reference proteome</keyword>
<feature type="compositionally biased region" description="Low complexity" evidence="1">
    <location>
        <begin position="33"/>
        <end position="45"/>
    </location>
</feature>
<dbReference type="Proteomes" id="UP000747542">
    <property type="component" value="Unassembled WGS sequence"/>
</dbReference>
<dbReference type="InterPro" id="IPR027417">
    <property type="entry name" value="P-loop_NTPase"/>
</dbReference>
<dbReference type="PROSITE" id="PS51419">
    <property type="entry name" value="RAB"/>
    <property type="match status" value="1"/>
</dbReference>
<dbReference type="SMART" id="SM00174">
    <property type="entry name" value="RHO"/>
    <property type="match status" value="1"/>
</dbReference>